<reference evidence="1" key="1">
    <citation type="submission" date="2021-10" db="EMBL/GenBank/DDBJ databases">
        <title>Tamlana sargassums sp. nov., and Tamlana laminarinivorans sp. nov., two new bacteria isolated from the brown alga.</title>
        <authorList>
            <person name="Li J."/>
        </authorList>
    </citation>
    <scope>NUCLEOTIDE SEQUENCE</scope>
    <source>
        <strain evidence="1">PT2-4</strain>
    </source>
</reference>
<accession>A0A9X1HZG6</accession>
<dbReference type="AlphaFoldDB" id="A0A9X1HZG6"/>
<proteinExistence type="predicted"/>
<sequence length="203" mass="22652">MFKKHYISILVVVLSILGMVSQKQTIVPNQEIVLQFTNVSVETAEVANIVLSVKDKLQELGATQVKVTKDAQGTLRIAYYTASNVSSIKEKLSSEGDLIIDFKKTSNTNSLPENNEDIACNFDVYEIQKSNGDNWDLNGVNVSNTDFKSDHFFNPNVIFSNASILNEANSISKEKLQASKYITLAVIHYPYKIPEVRAGPFWV</sequence>
<comment type="caution">
    <text evidence="1">The sequence shown here is derived from an EMBL/GenBank/DDBJ whole genome shotgun (WGS) entry which is preliminary data.</text>
</comment>
<evidence type="ECO:0000313" key="2">
    <source>
        <dbReference type="Proteomes" id="UP001139199"/>
    </source>
</evidence>
<dbReference type="EMBL" id="JAJAPW010000003">
    <property type="protein sequence ID" value="MCB4798670.1"/>
    <property type="molecule type" value="Genomic_DNA"/>
</dbReference>
<evidence type="ECO:0000313" key="1">
    <source>
        <dbReference type="EMBL" id="MCB4798670.1"/>
    </source>
</evidence>
<organism evidence="1 2">
    <name type="scientific">Neotamlana laminarinivorans</name>
    <dbReference type="NCBI Taxonomy" id="2883124"/>
    <lineage>
        <taxon>Bacteria</taxon>
        <taxon>Pseudomonadati</taxon>
        <taxon>Bacteroidota</taxon>
        <taxon>Flavobacteriia</taxon>
        <taxon>Flavobacteriales</taxon>
        <taxon>Flavobacteriaceae</taxon>
        <taxon>Neotamlana</taxon>
    </lineage>
</organism>
<gene>
    <name evidence="1" type="ORF">LG649_07430</name>
</gene>
<dbReference type="RefSeq" id="WP_226542868.1">
    <property type="nucleotide sequence ID" value="NZ_JAJAPW010000003.1"/>
</dbReference>
<keyword evidence="2" id="KW-1185">Reference proteome</keyword>
<name>A0A9X1HZG6_9FLAO</name>
<protein>
    <submittedName>
        <fullName evidence="1">Uncharacterized protein</fullName>
    </submittedName>
</protein>
<dbReference type="Proteomes" id="UP001139199">
    <property type="component" value="Unassembled WGS sequence"/>
</dbReference>